<proteinExistence type="predicted"/>
<feature type="domain" description="UPF0033" evidence="1">
    <location>
        <begin position="2"/>
        <end position="65"/>
    </location>
</feature>
<reference evidence="2" key="1">
    <citation type="journal article" date="2021" name="Microb. Physiol.">
        <title>Proteogenomic Insights into the Physiology of Marine, Sulfate-Reducing, Filamentous Desulfonema limicola and Desulfonema magnum.</title>
        <authorList>
            <person name="Schnaars V."/>
            <person name="Wohlbrand L."/>
            <person name="Scheve S."/>
            <person name="Hinrichs C."/>
            <person name="Reinhardt R."/>
            <person name="Rabus R."/>
        </authorList>
    </citation>
    <scope>NUCLEOTIDE SEQUENCE</scope>
    <source>
        <strain evidence="2">5ac10</strain>
    </source>
</reference>
<dbReference type="NCBIfam" id="TIGR03527">
    <property type="entry name" value="selenium_YedF"/>
    <property type="match status" value="1"/>
</dbReference>
<dbReference type="Pfam" id="PF02635">
    <property type="entry name" value="DsrE"/>
    <property type="match status" value="1"/>
</dbReference>
<evidence type="ECO:0000313" key="3">
    <source>
        <dbReference type="Proteomes" id="UP000663720"/>
    </source>
</evidence>
<dbReference type="Pfam" id="PF01206">
    <property type="entry name" value="TusA"/>
    <property type="match status" value="1"/>
</dbReference>
<keyword evidence="3" id="KW-1185">Reference proteome</keyword>
<dbReference type="RefSeq" id="WP_207688220.1">
    <property type="nucleotide sequence ID" value="NZ_CP061799.1"/>
</dbReference>
<evidence type="ECO:0000313" key="2">
    <source>
        <dbReference type="EMBL" id="QTA82275.1"/>
    </source>
</evidence>
<dbReference type="InterPro" id="IPR036868">
    <property type="entry name" value="TusA-like_sf"/>
</dbReference>
<evidence type="ECO:0000259" key="1">
    <source>
        <dbReference type="Pfam" id="PF01206"/>
    </source>
</evidence>
<dbReference type="KEGG" id="dli:dnl_46480"/>
<name>A0A975GI54_9BACT</name>
<protein>
    <submittedName>
        <fullName evidence="2">SirA family protein, TusA domain-containing</fullName>
    </submittedName>
</protein>
<dbReference type="EMBL" id="CP061799">
    <property type="protein sequence ID" value="QTA82275.1"/>
    <property type="molecule type" value="Genomic_DNA"/>
</dbReference>
<organism evidence="2 3">
    <name type="scientific">Desulfonema limicola</name>
    <dbReference type="NCBI Taxonomy" id="45656"/>
    <lineage>
        <taxon>Bacteria</taxon>
        <taxon>Pseudomonadati</taxon>
        <taxon>Thermodesulfobacteriota</taxon>
        <taxon>Desulfobacteria</taxon>
        <taxon>Desulfobacterales</taxon>
        <taxon>Desulfococcaceae</taxon>
        <taxon>Desulfonema</taxon>
    </lineage>
</organism>
<dbReference type="Proteomes" id="UP000663720">
    <property type="component" value="Chromosome"/>
</dbReference>
<dbReference type="AlphaFoldDB" id="A0A975GI54"/>
<dbReference type="SUPFAM" id="SSF75169">
    <property type="entry name" value="DsrEFH-like"/>
    <property type="match status" value="1"/>
</dbReference>
<dbReference type="SUPFAM" id="SSF64307">
    <property type="entry name" value="SirA-like"/>
    <property type="match status" value="1"/>
</dbReference>
<dbReference type="Gene3D" id="3.30.110.40">
    <property type="entry name" value="TusA-like domain"/>
    <property type="match status" value="1"/>
</dbReference>
<dbReference type="InterPro" id="IPR003787">
    <property type="entry name" value="Sulphur_relay_DsrE/F-like"/>
</dbReference>
<dbReference type="InterPro" id="IPR001455">
    <property type="entry name" value="TusA-like"/>
</dbReference>
<sequence>MKEIDARGLACPAPVLMAKTAIENEKAQYLKIIVDNKASKENVSIFLESKKFDVSVQEKDGDFYITGKGKGVESLPDAQEKKTETSSKKILIMIPTDRMGYGDDELGIKLMLSFIKTLKEMGPDLWRLVFVNNGVKLCITGSPALDDIKELHKKGVSILVCGTCLTHFNLLEKKETGETTNMLDIVTSMQVADQVVNI</sequence>
<dbReference type="CDD" id="cd03421">
    <property type="entry name" value="SirA_like_N"/>
    <property type="match status" value="1"/>
</dbReference>
<dbReference type="InterPro" id="IPR019870">
    <property type="entry name" value="Se_metab_YedF"/>
</dbReference>
<dbReference type="InterPro" id="IPR027396">
    <property type="entry name" value="DsrEFH-like"/>
</dbReference>
<accession>A0A975GI54</accession>
<gene>
    <name evidence="2" type="ORF">dnl_46480</name>
</gene>